<dbReference type="AlphaFoldDB" id="A0A9D3Z6T5"/>
<gene>
    <name evidence="1" type="ORF">DPMN_071071</name>
</gene>
<organism evidence="1 2">
    <name type="scientific">Dreissena polymorpha</name>
    <name type="common">Zebra mussel</name>
    <name type="synonym">Mytilus polymorpha</name>
    <dbReference type="NCBI Taxonomy" id="45954"/>
    <lineage>
        <taxon>Eukaryota</taxon>
        <taxon>Metazoa</taxon>
        <taxon>Spiralia</taxon>
        <taxon>Lophotrochozoa</taxon>
        <taxon>Mollusca</taxon>
        <taxon>Bivalvia</taxon>
        <taxon>Autobranchia</taxon>
        <taxon>Heteroconchia</taxon>
        <taxon>Euheterodonta</taxon>
        <taxon>Imparidentia</taxon>
        <taxon>Neoheterodontei</taxon>
        <taxon>Myida</taxon>
        <taxon>Dreissenoidea</taxon>
        <taxon>Dreissenidae</taxon>
        <taxon>Dreissena</taxon>
    </lineage>
</organism>
<reference evidence="1" key="2">
    <citation type="submission" date="2020-11" db="EMBL/GenBank/DDBJ databases">
        <authorList>
            <person name="McCartney M.A."/>
            <person name="Auch B."/>
            <person name="Kono T."/>
            <person name="Mallez S."/>
            <person name="Becker A."/>
            <person name="Gohl D.M."/>
            <person name="Silverstein K.A.T."/>
            <person name="Koren S."/>
            <person name="Bechman K.B."/>
            <person name="Herman A."/>
            <person name="Abrahante J.E."/>
            <person name="Garbe J."/>
        </authorList>
    </citation>
    <scope>NUCLEOTIDE SEQUENCE</scope>
    <source>
        <strain evidence="1">Duluth1</strain>
        <tissue evidence="1">Whole animal</tissue>
    </source>
</reference>
<dbReference type="EMBL" id="JAIWYP010000014">
    <property type="protein sequence ID" value="KAH3711402.1"/>
    <property type="molecule type" value="Genomic_DNA"/>
</dbReference>
<sequence>MTISSWENLHYSTKWPSTSRLLRIDNKNNVSYPKVSVLLKPLLSASKHWQKLSQPTFPEVFHEFLYTSPAFNWAIICVVN</sequence>
<comment type="caution">
    <text evidence="1">The sequence shown here is derived from an EMBL/GenBank/DDBJ whole genome shotgun (WGS) entry which is preliminary data.</text>
</comment>
<evidence type="ECO:0000313" key="1">
    <source>
        <dbReference type="EMBL" id="KAH3711402.1"/>
    </source>
</evidence>
<name>A0A9D3Z6T5_DREPO</name>
<accession>A0A9D3Z6T5</accession>
<protein>
    <submittedName>
        <fullName evidence="1">Uncharacterized protein</fullName>
    </submittedName>
</protein>
<reference evidence="1" key="1">
    <citation type="journal article" date="2019" name="bioRxiv">
        <title>The Genome of the Zebra Mussel, Dreissena polymorpha: A Resource for Invasive Species Research.</title>
        <authorList>
            <person name="McCartney M.A."/>
            <person name="Auch B."/>
            <person name="Kono T."/>
            <person name="Mallez S."/>
            <person name="Zhang Y."/>
            <person name="Obille A."/>
            <person name="Becker A."/>
            <person name="Abrahante J.E."/>
            <person name="Garbe J."/>
            <person name="Badalamenti J.P."/>
            <person name="Herman A."/>
            <person name="Mangelson H."/>
            <person name="Liachko I."/>
            <person name="Sullivan S."/>
            <person name="Sone E.D."/>
            <person name="Koren S."/>
            <person name="Silverstein K.A.T."/>
            <person name="Beckman K.B."/>
            <person name="Gohl D.M."/>
        </authorList>
    </citation>
    <scope>NUCLEOTIDE SEQUENCE</scope>
    <source>
        <strain evidence="1">Duluth1</strain>
        <tissue evidence="1">Whole animal</tissue>
    </source>
</reference>
<proteinExistence type="predicted"/>
<dbReference type="Proteomes" id="UP000828390">
    <property type="component" value="Unassembled WGS sequence"/>
</dbReference>
<evidence type="ECO:0000313" key="2">
    <source>
        <dbReference type="Proteomes" id="UP000828390"/>
    </source>
</evidence>
<keyword evidence="2" id="KW-1185">Reference proteome</keyword>